<dbReference type="EMBL" id="VYKJ01000007">
    <property type="protein sequence ID" value="KAA8998925.1"/>
    <property type="molecule type" value="Genomic_DNA"/>
</dbReference>
<evidence type="ECO:0000256" key="4">
    <source>
        <dbReference type="ARBA" id="ARBA00022692"/>
    </source>
</evidence>
<evidence type="ECO:0000259" key="8">
    <source>
        <dbReference type="Pfam" id="PF00892"/>
    </source>
</evidence>
<dbReference type="PANTHER" id="PTHR32322:SF2">
    <property type="entry name" value="EAMA DOMAIN-CONTAINING PROTEIN"/>
    <property type="match status" value="1"/>
</dbReference>
<gene>
    <name evidence="9" type="ORF">FJU30_14670</name>
</gene>
<keyword evidence="4 7" id="KW-0812">Transmembrane</keyword>
<feature type="transmembrane region" description="Helical" evidence="7">
    <location>
        <begin position="92"/>
        <end position="113"/>
    </location>
</feature>
<feature type="transmembrane region" description="Helical" evidence="7">
    <location>
        <begin position="156"/>
        <end position="173"/>
    </location>
</feature>
<proteinExistence type="inferred from homology"/>
<evidence type="ECO:0000256" key="5">
    <source>
        <dbReference type="ARBA" id="ARBA00022989"/>
    </source>
</evidence>
<organism evidence="9 10">
    <name type="scientific">Affinibrenneria salicis</name>
    <dbReference type="NCBI Taxonomy" id="2590031"/>
    <lineage>
        <taxon>Bacteria</taxon>
        <taxon>Pseudomonadati</taxon>
        <taxon>Pseudomonadota</taxon>
        <taxon>Gammaproteobacteria</taxon>
        <taxon>Enterobacterales</taxon>
        <taxon>Pectobacteriaceae</taxon>
        <taxon>Affinibrenneria</taxon>
    </lineage>
</organism>
<evidence type="ECO:0000256" key="2">
    <source>
        <dbReference type="ARBA" id="ARBA00007362"/>
    </source>
</evidence>
<dbReference type="AlphaFoldDB" id="A0A5J5FXU5"/>
<comment type="subcellular location">
    <subcellularLocation>
        <location evidence="1">Cell membrane</location>
        <topology evidence="1">Multi-pass membrane protein</topology>
    </subcellularLocation>
</comment>
<dbReference type="RefSeq" id="WP_150435724.1">
    <property type="nucleotide sequence ID" value="NZ_VYKJ01000007.1"/>
</dbReference>
<accession>A0A5J5FXU5</accession>
<evidence type="ECO:0000313" key="9">
    <source>
        <dbReference type="EMBL" id="KAA8998925.1"/>
    </source>
</evidence>
<dbReference type="OrthoDB" id="7216522at2"/>
<protein>
    <submittedName>
        <fullName evidence="9">DMT family transporter</fullName>
    </submittedName>
</protein>
<comment type="caution">
    <text evidence="9">The sequence shown here is derived from an EMBL/GenBank/DDBJ whole genome shotgun (WGS) entry which is preliminary data.</text>
</comment>
<dbReference type="InterPro" id="IPR050638">
    <property type="entry name" value="AA-Vitamin_Transporters"/>
</dbReference>
<feature type="transmembrane region" description="Helical" evidence="7">
    <location>
        <begin position="125"/>
        <end position="150"/>
    </location>
</feature>
<dbReference type="InterPro" id="IPR000620">
    <property type="entry name" value="EamA_dom"/>
</dbReference>
<keyword evidence="3" id="KW-1003">Cell membrane</keyword>
<evidence type="ECO:0000256" key="7">
    <source>
        <dbReference type="SAM" id="Phobius"/>
    </source>
</evidence>
<feature type="domain" description="EamA" evidence="8">
    <location>
        <begin position="4"/>
        <end position="139"/>
    </location>
</feature>
<comment type="similarity">
    <text evidence="2">Belongs to the EamA transporter family.</text>
</comment>
<keyword evidence="5 7" id="KW-1133">Transmembrane helix</keyword>
<dbReference type="GO" id="GO:0016020">
    <property type="term" value="C:membrane"/>
    <property type="evidence" value="ECO:0007669"/>
    <property type="project" value="UniProtKB-SubCell"/>
</dbReference>
<feature type="transmembrane region" description="Helical" evidence="7">
    <location>
        <begin position="232"/>
        <end position="252"/>
    </location>
</feature>
<feature type="transmembrane region" description="Helical" evidence="7">
    <location>
        <begin position="30"/>
        <end position="52"/>
    </location>
</feature>
<evidence type="ECO:0000313" key="10">
    <source>
        <dbReference type="Proteomes" id="UP000335415"/>
    </source>
</evidence>
<evidence type="ECO:0000256" key="6">
    <source>
        <dbReference type="ARBA" id="ARBA00023136"/>
    </source>
</evidence>
<name>A0A5J5FXU5_9GAMM</name>
<dbReference type="Pfam" id="PF00892">
    <property type="entry name" value="EamA"/>
    <property type="match status" value="1"/>
</dbReference>
<feature type="transmembrane region" description="Helical" evidence="7">
    <location>
        <begin position="193"/>
        <end position="212"/>
    </location>
</feature>
<feature type="transmembrane region" description="Helical" evidence="7">
    <location>
        <begin position="64"/>
        <end position="86"/>
    </location>
</feature>
<keyword evidence="10" id="KW-1185">Reference proteome</keyword>
<dbReference type="SUPFAM" id="SSF103481">
    <property type="entry name" value="Multidrug resistance efflux transporter EmrE"/>
    <property type="match status" value="1"/>
</dbReference>
<sequence length="317" mass="34379">MYAGVLFALLAGLMWGLIFVAPALLPDYPAALMSVGRYLALGVISLPLAWYSRRALRELTRADWIEAFKLSAIGNLIYYFCLSGAIQRAGAPVSTMIIATLPVVIAIAANLLYSRQDGKLSWWRLAPSLLLIAAGLTLVNLAEMSAGMAADSLPDYLAGIGLAVLALLCWTWYPLRNARWMRRNPTKKGTTWATAQGLVTLPLSLIGLLLLSGQMALSNDPLPLPFGPRPQVFIPLMIAIALFCSWLGALCWNEASQRLPTVLLGPLTVFETLAGLAYIFILRQTWPPLLTLAGVACLMAGVIYAMRSKPKPVVVKI</sequence>
<evidence type="ECO:0000256" key="1">
    <source>
        <dbReference type="ARBA" id="ARBA00004651"/>
    </source>
</evidence>
<evidence type="ECO:0000256" key="3">
    <source>
        <dbReference type="ARBA" id="ARBA00022475"/>
    </source>
</evidence>
<dbReference type="PANTHER" id="PTHR32322">
    <property type="entry name" value="INNER MEMBRANE TRANSPORTER"/>
    <property type="match status" value="1"/>
</dbReference>
<dbReference type="Proteomes" id="UP000335415">
    <property type="component" value="Unassembled WGS sequence"/>
</dbReference>
<dbReference type="InterPro" id="IPR037185">
    <property type="entry name" value="EmrE-like"/>
</dbReference>
<feature type="transmembrane region" description="Helical" evidence="7">
    <location>
        <begin position="259"/>
        <end position="280"/>
    </location>
</feature>
<feature type="transmembrane region" description="Helical" evidence="7">
    <location>
        <begin position="286"/>
        <end position="306"/>
    </location>
</feature>
<keyword evidence="6 7" id="KW-0472">Membrane</keyword>
<reference evidence="9 10" key="1">
    <citation type="submission" date="2019-09" db="EMBL/GenBank/DDBJ databases">
        <authorList>
            <person name="Li Y."/>
        </authorList>
    </citation>
    <scope>NUCLEOTIDE SEQUENCE [LARGE SCALE GENOMIC DNA]</scope>
    <source>
        <strain evidence="9 10">L3-3HA</strain>
    </source>
</reference>